<dbReference type="AlphaFoldDB" id="A0AA89CAN4"/>
<comment type="caution">
    <text evidence="2">The sequence shown here is derived from an EMBL/GenBank/DDBJ whole genome shotgun (WGS) entry which is preliminary data.</text>
</comment>
<reference evidence="2" key="1">
    <citation type="submission" date="2019-08" db="EMBL/GenBank/DDBJ databases">
        <title>The improved chromosome-level genome for the pearl oyster Pinctada fucata martensii using PacBio sequencing and Hi-C.</title>
        <authorList>
            <person name="Zheng Z."/>
        </authorList>
    </citation>
    <scope>NUCLEOTIDE SEQUENCE</scope>
    <source>
        <strain evidence="2">ZZ-2019</strain>
        <tissue evidence="2">Adductor muscle</tissue>
    </source>
</reference>
<gene>
    <name evidence="2" type="ORF">FSP39_012844</name>
</gene>
<keyword evidence="1" id="KW-1133">Transmembrane helix</keyword>
<organism evidence="2 3">
    <name type="scientific">Pinctada imbricata</name>
    <name type="common">Atlantic pearl-oyster</name>
    <name type="synonym">Pinctada martensii</name>
    <dbReference type="NCBI Taxonomy" id="66713"/>
    <lineage>
        <taxon>Eukaryota</taxon>
        <taxon>Metazoa</taxon>
        <taxon>Spiralia</taxon>
        <taxon>Lophotrochozoa</taxon>
        <taxon>Mollusca</taxon>
        <taxon>Bivalvia</taxon>
        <taxon>Autobranchia</taxon>
        <taxon>Pteriomorphia</taxon>
        <taxon>Pterioida</taxon>
        <taxon>Pterioidea</taxon>
        <taxon>Pteriidae</taxon>
        <taxon>Pinctada</taxon>
    </lineage>
</organism>
<keyword evidence="1" id="KW-0812">Transmembrane</keyword>
<dbReference type="GO" id="GO:0016020">
    <property type="term" value="C:membrane"/>
    <property type="evidence" value="ECO:0007669"/>
    <property type="project" value="TreeGrafter"/>
</dbReference>
<evidence type="ECO:0000313" key="2">
    <source>
        <dbReference type="EMBL" id="KAK3102647.1"/>
    </source>
</evidence>
<dbReference type="Pfam" id="PF21534">
    <property type="entry name" value="Rost"/>
    <property type="match status" value="1"/>
</dbReference>
<keyword evidence="1" id="KW-0472">Membrane</keyword>
<dbReference type="PANTHER" id="PTHR12242:SF1">
    <property type="entry name" value="MYND-TYPE DOMAIN-CONTAINING PROTEIN"/>
    <property type="match status" value="1"/>
</dbReference>
<evidence type="ECO:0000313" key="3">
    <source>
        <dbReference type="Proteomes" id="UP001186944"/>
    </source>
</evidence>
<dbReference type="Proteomes" id="UP001186944">
    <property type="component" value="Unassembled WGS sequence"/>
</dbReference>
<proteinExistence type="predicted"/>
<feature type="transmembrane region" description="Helical" evidence="1">
    <location>
        <begin position="170"/>
        <end position="195"/>
    </location>
</feature>
<name>A0AA89CAN4_PINIB</name>
<feature type="transmembrane region" description="Helical" evidence="1">
    <location>
        <begin position="91"/>
        <end position="112"/>
    </location>
</feature>
<protein>
    <recommendedName>
        <fullName evidence="4">Protein rolling stone</fullName>
    </recommendedName>
</protein>
<sequence length="324" mass="37353">MGPCCTGCRREFRLKNFGFVSTHPARFVYFQWRCAPVIYLIYRAALMIYADTWLIFTATSFINFGFEGGNNNTSNNETLRMYSWPVYLTNWTYLLLCLYLTSHAIFSVWYLLGGPIVVMKSLTTRQQRQLFSELNTSPSLWENSYNIVLDSNESVTTESQPLPWYFKLVWILYNMASAGSVMVTAVFFIFLWPLFNTASIGQMNLQLHGINSVIVFIEHLMSGVPYRLLHYIYPLLYGLAYLTFSGIFYAAGNEDPIYPGVLDWSKPGQTMIMVVLVGFVVLPLLQIFFFVIYKIRIFIFDLLTKYDEGPSVSDEGSTYKVEET</sequence>
<dbReference type="EMBL" id="VSWD01000005">
    <property type="protein sequence ID" value="KAK3102647.1"/>
    <property type="molecule type" value="Genomic_DNA"/>
</dbReference>
<feature type="transmembrane region" description="Helical" evidence="1">
    <location>
        <begin position="207"/>
        <end position="224"/>
    </location>
</feature>
<feature type="transmembrane region" description="Helical" evidence="1">
    <location>
        <begin position="40"/>
        <end position="66"/>
    </location>
</feature>
<keyword evidence="3" id="KW-1185">Reference proteome</keyword>
<evidence type="ECO:0008006" key="4">
    <source>
        <dbReference type="Google" id="ProtNLM"/>
    </source>
</evidence>
<feature type="transmembrane region" description="Helical" evidence="1">
    <location>
        <begin position="271"/>
        <end position="293"/>
    </location>
</feature>
<evidence type="ECO:0000256" key="1">
    <source>
        <dbReference type="SAM" id="Phobius"/>
    </source>
</evidence>
<dbReference type="InterPro" id="IPR049352">
    <property type="entry name" value="Rost"/>
</dbReference>
<accession>A0AA89CAN4</accession>
<dbReference type="PANTHER" id="PTHR12242">
    <property type="entry name" value="OS02G0130600 PROTEIN-RELATED"/>
    <property type="match status" value="1"/>
</dbReference>
<feature type="transmembrane region" description="Helical" evidence="1">
    <location>
        <begin position="231"/>
        <end position="251"/>
    </location>
</feature>